<evidence type="ECO:0000256" key="12">
    <source>
        <dbReference type="ARBA" id="ARBA00023136"/>
    </source>
</evidence>
<evidence type="ECO:0000256" key="1">
    <source>
        <dbReference type="ARBA" id="ARBA00000085"/>
    </source>
</evidence>
<dbReference type="Pfam" id="PF00512">
    <property type="entry name" value="HisKA"/>
    <property type="match status" value="1"/>
</dbReference>
<keyword evidence="10 13" id="KW-1133">Transmembrane helix</keyword>
<proteinExistence type="predicted"/>
<reference evidence="15 16" key="1">
    <citation type="submission" date="2019-11" db="EMBL/GenBank/DDBJ databases">
        <title>Type strains purchased from KCTC, JCM and DSMZ.</title>
        <authorList>
            <person name="Lu H."/>
        </authorList>
    </citation>
    <scope>NUCLEOTIDE SEQUENCE [LARGE SCALE GENOMIC DNA]</scope>
    <source>
        <strain evidence="15 16">KCTC 22382</strain>
    </source>
</reference>
<evidence type="ECO:0000256" key="2">
    <source>
        <dbReference type="ARBA" id="ARBA00004141"/>
    </source>
</evidence>
<evidence type="ECO:0000256" key="7">
    <source>
        <dbReference type="ARBA" id="ARBA00022741"/>
    </source>
</evidence>
<feature type="transmembrane region" description="Helical" evidence="13">
    <location>
        <begin position="6"/>
        <end position="28"/>
    </location>
</feature>
<evidence type="ECO:0000256" key="9">
    <source>
        <dbReference type="ARBA" id="ARBA00022840"/>
    </source>
</evidence>
<feature type="domain" description="Histidine kinase" evidence="14">
    <location>
        <begin position="221"/>
        <end position="434"/>
    </location>
</feature>
<dbReference type="OrthoDB" id="8583694at2"/>
<comment type="caution">
    <text evidence="15">The sequence shown here is derived from an EMBL/GenBank/DDBJ whole genome shotgun (WGS) entry which is preliminary data.</text>
</comment>
<evidence type="ECO:0000313" key="15">
    <source>
        <dbReference type="EMBL" id="MTV36555.1"/>
    </source>
</evidence>
<dbReference type="Gene3D" id="1.10.287.130">
    <property type="match status" value="1"/>
</dbReference>
<dbReference type="GO" id="GO:0005524">
    <property type="term" value="F:ATP binding"/>
    <property type="evidence" value="ECO:0007669"/>
    <property type="project" value="UniProtKB-KW"/>
</dbReference>
<evidence type="ECO:0000256" key="13">
    <source>
        <dbReference type="SAM" id="Phobius"/>
    </source>
</evidence>
<evidence type="ECO:0000256" key="11">
    <source>
        <dbReference type="ARBA" id="ARBA00023012"/>
    </source>
</evidence>
<evidence type="ECO:0000313" key="16">
    <source>
        <dbReference type="Proteomes" id="UP000475582"/>
    </source>
</evidence>
<comment type="catalytic activity">
    <reaction evidence="1">
        <text>ATP + protein L-histidine = ADP + protein N-phospho-L-histidine.</text>
        <dbReference type="EC" id="2.7.13.3"/>
    </reaction>
</comment>
<dbReference type="PRINTS" id="PR00344">
    <property type="entry name" value="BCTRLSENSOR"/>
</dbReference>
<dbReference type="InterPro" id="IPR004358">
    <property type="entry name" value="Sig_transdc_His_kin-like_C"/>
</dbReference>
<dbReference type="EC" id="2.7.13.3" evidence="3"/>
<keyword evidence="11" id="KW-0902">Two-component regulatory system</keyword>
<evidence type="ECO:0000256" key="6">
    <source>
        <dbReference type="ARBA" id="ARBA00022692"/>
    </source>
</evidence>
<dbReference type="InterPro" id="IPR036097">
    <property type="entry name" value="HisK_dim/P_sf"/>
</dbReference>
<dbReference type="GO" id="GO:0005886">
    <property type="term" value="C:plasma membrane"/>
    <property type="evidence" value="ECO:0007669"/>
    <property type="project" value="TreeGrafter"/>
</dbReference>
<dbReference type="SMART" id="SM00388">
    <property type="entry name" value="HisKA"/>
    <property type="match status" value="1"/>
</dbReference>
<dbReference type="CDD" id="cd00082">
    <property type="entry name" value="HisKA"/>
    <property type="match status" value="1"/>
</dbReference>
<dbReference type="Proteomes" id="UP000475582">
    <property type="component" value="Unassembled WGS sequence"/>
</dbReference>
<evidence type="ECO:0000256" key="4">
    <source>
        <dbReference type="ARBA" id="ARBA00022553"/>
    </source>
</evidence>
<sequence>MKTIRQQLLIGLLGATVVCVLGAGALLYRSLRMETNELADLQLRQLAVALPNEFAPDSGLPAAEDPEEEFVLQAWDEQGMEVHATHGLPPLPRYAVQGFTTVKIDGHHWRLYGEQRRGRYVQVAQPLAVRNKLAAEMALRSGAPLIVFALVLGVLVVVVVGRALGPLHRLAQAVQGRSPSALEPLPTDDLSPELRPVALALNTLMRQFDDAMTAQRTFVADAAHELRSPLTALKLQLQLVERAPNDEARALALAKLDERLDRSTHLVRQLLSLARHETSLAVAPRKPVDLGQLLADAVSDHSTLAESRDIDLGIEAPCRVLVDADEDSLRVLLNNLVDNALRYTQRGGRVDLQAGLEEGRPLLRVRDNGPGVPAESRNRLFDRFYRPDGQQVWGAGLGLSIVRNIADHHHADIVLAAGDGDHGLSVTVLFPATPKI</sequence>
<name>A0A6L6PDY8_9BURK</name>
<protein>
    <recommendedName>
        <fullName evidence="3">histidine kinase</fullName>
        <ecNumber evidence="3">2.7.13.3</ecNumber>
    </recommendedName>
</protein>
<evidence type="ECO:0000259" key="14">
    <source>
        <dbReference type="PROSITE" id="PS50109"/>
    </source>
</evidence>
<dbReference type="GO" id="GO:0000155">
    <property type="term" value="F:phosphorelay sensor kinase activity"/>
    <property type="evidence" value="ECO:0007669"/>
    <property type="project" value="InterPro"/>
</dbReference>
<keyword evidence="6 13" id="KW-0812">Transmembrane</keyword>
<keyword evidence="5" id="KW-0808">Transferase</keyword>
<dbReference type="InterPro" id="IPR005467">
    <property type="entry name" value="His_kinase_dom"/>
</dbReference>
<evidence type="ECO:0000256" key="8">
    <source>
        <dbReference type="ARBA" id="ARBA00022777"/>
    </source>
</evidence>
<dbReference type="InterPro" id="IPR036890">
    <property type="entry name" value="HATPase_C_sf"/>
</dbReference>
<gene>
    <name evidence="15" type="ORF">GM676_03015</name>
</gene>
<comment type="subcellular location">
    <subcellularLocation>
        <location evidence="2">Membrane</location>
        <topology evidence="2">Multi-pass membrane protein</topology>
    </subcellularLocation>
</comment>
<feature type="transmembrane region" description="Helical" evidence="13">
    <location>
        <begin position="145"/>
        <end position="165"/>
    </location>
</feature>
<evidence type="ECO:0000256" key="10">
    <source>
        <dbReference type="ARBA" id="ARBA00022989"/>
    </source>
</evidence>
<dbReference type="InterPro" id="IPR003661">
    <property type="entry name" value="HisK_dim/P_dom"/>
</dbReference>
<dbReference type="InterPro" id="IPR050428">
    <property type="entry name" value="TCS_sensor_his_kinase"/>
</dbReference>
<dbReference type="SUPFAM" id="SSF47384">
    <property type="entry name" value="Homodimeric domain of signal transducing histidine kinase"/>
    <property type="match status" value="1"/>
</dbReference>
<keyword evidence="12 13" id="KW-0472">Membrane</keyword>
<keyword evidence="8 15" id="KW-0418">Kinase</keyword>
<dbReference type="PROSITE" id="PS50109">
    <property type="entry name" value="HIS_KIN"/>
    <property type="match status" value="1"/>
</dbReference>
<dbReference type="PANTHER" id="PTHR45436:SF14">
    <property type="entry name" value="SENSOR PROTEIN QSEC"/>
    <property type="match status" value="1"/>
</dbReference>
<dbReference type="SMART" id="SM00387">
    <property type="entry name" value="HATPase_c"/>
    <property type="match status" value="1"/>
</dbReference>
<evidence type="ECO:0000256" key="3">
    <source>
        <dbReference type="ARBA" id="ARBA00012438"/>
    </source>
</evidence>
<dbReference type="EMBL" id="WNKY01000001">
    <property type="protein sequence ID" value="MTV36555.1"/>
    <property type="molecule type" value="Genomic_DNA"/>
</dbReference>
<dbReference type="PANTHER" id="PTHR45436">
    <property type="entry name" value="SENSOR HISTIDINE KINASE YKOH"/>
    <property type="match status" value="1"/>
</dbReference>
<keyword evidence="9" id="KW-0067">ATP-binding</keyword>
<dbReference type="RefSeq" id="WP_155461878.1">
    <property type="nucleotide sequence ID" value="NZ_WNKY01000001.1"/>
</dbReference>
<accession>A0A6L6PDY8</accession>
<dbReference type="CDD" id="cd00075">
    <property type="entry name" value="HATPase"/>
    <property type="match status" value="1"/>
</dbReference>
<dbReference type="AlphaFoldDB" id="A0A6L6PDY8"/>
<dbReference type="SUPFAM" id="SSF55874">
    <property type="entry name" value="ATPase domain of HSP90 chaperone/DNA topoisomerase II/histidine kinase"/>
    <property type="match status" value="1"/>
</dbReference>
<keyword evidence="7" id="KW-0547">Nucleotide-binding</keyword>
<dbReference type="Pfam" id="PF02518">
    <property type="entry name" value="HATPase_c"/>
    <property type="match status" value="1"/>
</dbReference>
<organism evidence="15 16">
    <name type="scientific">Duganella radicis</name>
    <dbReference type="NCBI Taxonomy" id="551988"/>
    <lineage>
        <taxon>Bacteria</taxon>
        <taxon>Pseudomonadati</taxon>
        <taxon>Pseudomonadota</taxon>
        <taxon>Betaproteobacteria</taxon>
        <taxon>Burkholderiales</taxon>
        <taxon>Oxalobacteraceae</taxon>
        <taxon>Telluria group</taxon>
        <taxon>Duganella</taxon>
    </lineage>
</organism>
<keyword evidence="16" id="KW-1185">Reference proteome</keyword>
<keyword evidence="4" id="KW-0597">Phosphoprotein</keyword>
<dbReference type="Gene3D" id="3.30.565.10">
    <property type="entry name" value="Histidine kinase-like ATPase, C-terminal domain"/>
    <property type="match status" value="1"/>
</dbReference>
<dbReference type="InterPro" id="IPR003594">
    <property type="entry name" value="HATPase_dom"/>
</dbReference>
<evidence type="ECO:0000256" key="5">
    <source>
        <dbReference type="ARBA" id="ARBA00022679"/>
    </source>
</evidence>